<comment type="caution">
    <text evidence="1">The sequence shown here is derived from an EMBL/GenBank/DDBJ whole genome shotgun (WGS) entry which is preliminary data.</text>
</comment>
<proteinExistence type="predicted"/>
<keyword evidence="2" id="KW-1185">Reference proteome</keyword>
<evidence type="ECO:0000313" key="2">
    <source>
        <dbReference type="Proteomes" id="UP000538929"/>
    </source>
</evidence>
<dbReference type="EMBL" id="VKHT01000178">
    <property type="protein sequence ID" value="MBB0244129.1"/>
    <property type="molecule type" value="Genomic_DNA"/>
</dbReference>
<dbReference type="AlphaFoldDB" id="A0A7W3TC52"/>
<reference evidence="2" key="1">
    <citation type="submission" date="2019-10" db="EMBL/GenBank/DDBJ databases">
        <title>Streptomyces sp. nov., a novel actinobacterium isolated from alkaline environment.</title>
        <authorList>
            <person name="Golinska P."/>
        </authorList>
    </citation>
    <scope>NUCLEOTIDE SEQUENCE [LARGE SCALE GENOMIC DNA]</scope>
    <source>
        <strain evidence="2">DSM 42118</strain>
    </source>
</reference>
<evidence type="ECO:0008006" key="3">
    <source>
        <dbReference type="Google" id="ProtNLM"/>
    </source>
</evidence>
<gene>
    <name evidence="1" type="ORF">FNQ90_08395</name>
</gene>
<evidence type="ECO:0000313" key="1">
    <source>
        <dbReference type="EMBL" id="MBB0244129.1"/>
    </source>
</evidence>
<name>A0A7W3TC52_9ACTN</name>
<sequence length="87" mass="9175">MEGAGGGPRTLAEELRALPDTALAELLRLRPDLLSPLPGDLTRLASRAGERLSVLRAVDRLDTLALRTAEALAIAPHPCSRAELAAL</sequence>
<dbReference type="Proteomes" id="UP000538929">
    <property type="component" value="Unassembled WGS sequence"/>
</dbReference>
<accession>A0A7W3TC52</accession>
<protein>
    <recommendedName>
        <fullName evidence="3">DNA-binding protein</fullName>
    </recommendedName>
</protein>
<feature type="non-terminal residue" evidence="1">
    <location>
        <position position="87"/>
    </location>
</feature>
<organism evidence="1 2">
    <name type="scientific">Streptomyces alkaliphilus</name>
    <dbReference type="NCBI Taxonomy" id="1472722"/>
    <lineage>
        <taxon>Bacteria</taxon>
        <taxon>Bacillati</taxon>
        <taxon>Actinomycetota</taxon>
        <taxon>Actinomycetes</taxon>
        <taxon>Kitasatosporales</taxon>
        <taxon>Streptomycetaceae</taxon>
        <taxon>Streptomyces</taxon>
    </lineage>
</organism>